<dbReference type="AlphaFoldDB" id="A0A1G6UQ52"/>
<reference evidence="2" key="1">
    <citation type="submission" date="2016-10" db="EMBL/GenBank/DDBJ databases">
        <authorList>
            <person name="Varghese N."/>
        </authorList>
    </citation>
    <scope>NUCLEOTIDE SEQUENCE [LARGE SCALE GENOMIC DNA]</scope>
    <source>
        <strain evidence="2">KPR-7A</strain>
    </source>
</reference>
<protein>
    <submittedName>
        <fullName evidence="1">Uncharacterized protein</fullName>
    </submittedName>
</protein>
<proteinExistence type="predicted"/>
<sequence length="87" mass="9583">MCACNGTGVIQNDIGTGMYQFGPCICEAANQTPEEVDRKRHAVMAELREIHQLQLEGKWDAKTWNGFGKGKLHNGIAAEKVHEEIAS</sequence>
<organism evidence="1 2">
    <name type="scientific">Bacillus wiedmannii</name>
    <dbReference type="NCBI Taxonomy" id="1890302"/>
    <lineage>
        <taxon>Bacteria</taxon>
        <taxon>Bacillati</taxon>
        <taxon>Bacillota</taxon>
        <taxon>Bacilli</taxon>
        <taxon>Bacillales</taxon>
        <taxon>Bacillaceae</taxon>
        <taxon>Bacillus</taxon>
        <taxon>Bacillus cereus group</taxon>
    </lineage>
</organism>
<accession>A0A1G6UQ52</accession>
<gene>
    <name evidence="1" type="ORF">SAMN04487767_10673</name>
</gene>
<dbReference type="Proteomes" id="UP000183507">
    <property type="component" value="Unassembled WGS sequence"/>
</dbReference>
<name>A0A1G6UQ52_9BACI</name>
<dbReference type="RefSeq" id="WP_064472807.1">
    <property type="nucleotide sequence ID" value="NZ_FMZR01000006.1"/>
</dbReference>
<evidence type="ECO:0000313" key="2">
    <source>
        <dbReference type="Proteomes" id="UP000183507"/>
    </source>
</evidence>
<evidence type="ECO:0000313" key="1">
    <source>
        <dbReference type="EMBL" id="SDD43429.1"/>
    </source>
</evidence>
<dbReference type="EMBL" id="FMZR01000006">
    <property type="protein sequence ID" value="SDD43429.1"/>
    <property type="molecule type" value="Genomic_DNA"/>
</dbReference>